<keyword evidence="5" id="KW-0472">Membrane</keyword>
<name>B4I4T4_DROSE</name>
<evidence type="ECO:0000256" key="1">
    <source>
        <dbReference type="ARBA" id="ARBA00004370"/>
    </source>
</evidence>
<dbReference type="GO" id="GO:0038023">
    <property type="term" value="F:signaling receptor activity"/>
    <property type="evidence" value="ECO:0007669"/>
    <property type="project" value="TreeGrafter"/>
</dbReference>
<gene>
    <name evidence="7" type="primary">Dsec\GM10484</name>
    <name evidence="7" type="ORF">Dsec_GM10484</name>
</gene>
<evidence type="ECO:0000256" key="5">
    <source>
        <dbReference type="ARBA" id="ARBA00023136"/>
    </source>
</evidence>
<evidence type="ECO:0000259" key="6">
    <source>
        <dbReference type="PROSITE" id="PS50104"/>
    </source>
</evidence>
<dbReference type="AlphaFoldDB" id="B4I4T4"/>
<keyword evidence="4" id="KW-1133">Transmembrane helix</keyword>
<dbReference type="SMART" id="SM00255">
    <property type="entry name" value="TIR"/>
    <property type="match status" value="1"/>
</dbReference>
<dbReference type="Gene3D" id="3.40.50.10140">
    <property type="entry name" value="Toll/interleukin-1 receptor homology (TIR) domain"/>
    <property type="match status" value="1"/>
</dbReference>
<dbReference type="PhylomeDB" id="B4I4T4"/>
<dbReference type="GO" id="GO:0005886">
    <property type="term" value="C:plasma membrane"/>
    <property type="evidence" value="ECO:0007669"/>
    <property type="project" value="TreeGrafter"/>
</dbReference>
<dbReference type="InterPro" id="IPR035897">
    <property type="entry name" value="Toll_tir_struct_dom_sf"/>
</dbReference>
<keyword evidence="3" id="KW-0732">Signal</keyword>
<dbReference type="PANTHER" id="PTHR24365">
    <property type="entry name" value="TOLL-LIKE RECEPTOR"/>
    <property type="match status" value="1"/>
</dbReference>
<dbReference type="SUPFAM" id="SSF52200">
    <property type="entry name" value="Toll/Interleukin receptor TIR domain"/>
    <property type="match status" value="1"/>
</dbReference>
<organism evidence="8">
    <name type="scientific">Drosophila sechellia</name>
    <name type="common">Fruit fly</name>
    <dbReference type="NCBI Taxonomy" id="7238"/>
    <lineage>
        <taxon>Eukaryota</taxon>
        <taxon>Metazoa</taxon>
        <taxon>Ecdysozoa</taxon>
        <taxon>Arthropoda</taxon>
        <taxon>Hexapoda</taxon>
        <taxon>Insecta</taxon>
        <taxon>Pterygota</taxon>
        <taxon>Neoptera</taxon>
        <taxon>Endopterygota</taxon>
        <taxon>Diptera</taxon>
        <taxon>Brachycera</taxon>
        <taxon>Muscomorpha</taxon>
        <taxon>Ephydroidea</taxon>
        <taxon>Drosophilidae</taxon>
        <taxon>Drosophila</taxon>
        <taxon>Sophophora</taxon>
    </lineage>
</organism>
<dbReference type="STRING" id="7238.B4I4T4"/>
<keyword evidence="8" id="KW-1185">Reference proteome</keyword>
<proteinExistence type="predicted"/>
<evidence type="ECO:0000256" key="2">
    <source>
        <dbReference type="ARBA" id="ARBA00022692"/>
    </source>
</evidence>
<dbReference type="PROSITE" id="PS50104">
    <property type="entry name" value="TIR"/>
    <property type="match status" value="1"/>
</dbReference>
<dbReference type="Pfam" id="PF13676">
    <property type="entry name" value="TIR_2"/>
    <property type="match status" value="1"/>
</dbReference>
<protein>
    <submittedName>
        <fullName evidence="7">GM10484</fullName>
    </submittedName>
</protein>
<dbReference type="HOGENOM" id="CLU_1645509_0_0_1"/>
<dbReference type="OMA" id="CTTEHEM"/>
<dbReference type="Proteomes" id="UP000001292">
    <property type="component" value="Unassembled WGS sequence"/>
</dbReference>
<evidence type="ECO:0000313" key="8">
    <source>
        <dbReference type="Proteomes" id="UP000001292"/>
    </source>
</evidence>
<evidence type="ECO:0000256" key="4">
    <source>
        <dbReference type="ARBA" id="ARBA00022989"/>
    </source>
</evidence>
<evidence type="ECO:0000313" key="7">
    <source>
        <dbReference type="EMBL" id="EDW55227.1"/>
    </source>
</evidence>
<accession>B4I4T4</accession>
<comment type="subcellular location">
    <subcellularLocation>
        <location evidence="1">Membrane</location>
    </subcellularLocation>
</comment>
<dbReference type="PRINTS" id="PR01537">
    <property type="entry name" value="INTRLKN1R1F"/>
</dbReference>
<reference evidence="7 8" key="1">
    <citation type="journal article" date="2007" name="Nature">
        <title>Evolution of genes and genomes on the Drosophila phylogeny.</title>
        <authorList>
            <consortium name="Drosophila 12 Genomes Consortium"/>
            <person name="Clark A.G."/>
            <person name="Eisen M.B."/>
            <person name="Smith D.R."/>
            <person name="Bergman C.M."/>
            <person name="Oliver B."/>
            <person name="Markow T.A."/>
            <person name="Kaufman T.C."/>
            <person name="Kellis M."/>
            <person name="Gelbart W."/>
            <person name="Iyer V.N."/>
            <person name="Pollard D.A."/>
            <person name="Sackton T.B."/>
            <person name="Larracuente A.M."/>
            <person name="Singh N.D."/>
            <person name="Abad J.P."/>
            <person name="Abt D.N."/>
            <person name="Adryan B."/>
            <person name="Aguade M."/>
            <person name="Akashi H."/>
            <person name="Anderson W.W."/>
            <person name="Aquadro C.F."/>
            <person name="Ardell D.H."/>
            <person name="Arguello R."/>
            <person name="Artieri C.G."/>
            <person name="Barbash D.A."/>
            <person name="Barker D."/>
            <person name="Barsanti P."/>
            <person name="Batterham P."/>
            <person name="Batzoglou S."/>
            <person name="Begun D."/>
            <person name="Bhutkar A."/>
            <person name="Blanco E."/>
            <person name="Bosak S.A."/>
            <person name="Bradley R.K."/>
            <person name="Brand A.D."/>
            <person name="Brent M.R."/>
            <person name="Brooks A.N."/>
            <person name="Brown R.H."/>
            <person name="Butlin R.K."/>
            <person name="Caggese C."/>
            <person name="Calvi B.R."/>
            <person name="Bernardo de Carvalho A."/>
            <person name="Caspi A."/>
            <person name="Castrezana S."/>
            <person name="Celniker S.E."/>
            <person name="Chang J.L."/>
            <person name="Chapple C."/>
            <person name="Chatterji S."/>
            <person name="Chinwalla A."/>
            <person name="Civetta A."/>
            <person name="Clifton S.W."/>
            <person name="Comeron J.M."/>
            <person name="Costello J.C."/>
            <person name="Coyne J.A."/>
            <person name="Daub J."/>
            <person name="David R.G."/>
            <person name="Delcher A.L."/>
            <person name="Delehaunty K."/>
            <person name="Do C.B."/>
            <person name="Ebling H."/>
            <person name="Edwards K."/>
            <person name="Eickbush T."/>
            <person name="Evans J.D."/>
            <person name="Filipski A."/>
            <person name="Findeiss S."/>
            <person name="Freyhult E."/>
            <person name="Fulton L."/>
            <person name="Fulton R."/>
            <person name="Garcia A.C."/>
            <person name="Gardiner A."/>
            <person name="Garfield D.A."/>
            <person name="Garvin B.E."/>
            <person name="Gibson G."/>
            <person name="Gilbert D."/>
            <person name="Gnerre S."/>
            <person name="Godfrey J."/>
            <person name="Good R."/>
            <person name="Gotea V."/>
            <person name="Gravely B."/>
            <person name="Greenberg A.J."/>
            <person name="Griffiths-Jones S."/>
            <person name="Gross S."/>
            <person name="Guigo R."/>
            <person name="Gustafson E.A."/>
            <person name="Haerty W."/>
            <person name="Hahn M.W."/>
            <person name="Halligan D.L."/>
            <person name="Halpern A.L."/>
            <person name="Halter G.M."/>
            <person name="Han M.V."/>
            <person name="Heger A."/>
            <person name="Hillier L."/>
            <person name="Hinrichs A.S."/>
            <person name="Holmes I."/>
            <person name="Hoskins R.A."/>
            <person name="Hubisz M.J."/>
            <person name="Hultmark D."/>
            <person name="Huntley M.A."/>
            <person name="Jaffe D.B."/>
            <person name="Jagadeeshan S."/>
            <person name="Jeck W.R."/>
            <person name="Johnson J."/>
            <person name="Jones C.D."/>
            <person name="Jordan W.C."/>
            <person name="Karpen G.H."/>
            <person name="Kataoka E."/>
            <person name="Keightley P.D."/>
            <person name="Kheradpour P."/>
            <person name="Kirkness E.F."/>
            <person name="Koerich L.B."/>
            <person name="Kristiansen K."/>
            <person name="Kudrna D."/>
            <person name="Kulathinal R.J."/>
            <person name="Kumar S."/>
            <person name="Kwok R."/>
            <person name="Lander E."/>
            <person name="Langley C.H."/>
            <person name="Lapoint R."/>
            <person name="Lazzaro B.P."/>
            <person name="Lee S.J."/>
            <person name="Levesque L."/>
            <person name="Li R."/>
            <person name="Lin C.F."/>
            <person name="Lin M.F."/>
            <person name="Lindblad-Toh K."/>
            <person name="Llopart A."/>
            <person name="Long M."/>
            <person name="Low L."/>
            <person name="Lozovsky E."/>
            <person name="Lu J."/>
            <person name="Luo M."/>
            <person name="Machado C.A."/>
            <person name="Makalowski W."/>
            <person name="Marzo M."/>
            <person name="Matsuda M."/>
            <person name="Matzkin L."/>
            <person name="McAllister B."/>
            <person name="McBride C.S."/>
            <person name="McKernan B."/>
            <person name="McKernan K."/>
            <person name="Mendez-Lago M."/>
            <person name="Minx P."/>
            <person name="Mollenhauer M.U."/>
            <person name="Montooth K."/>
            <person name="Mount S.M."/>
            <person name="Mu X."/>
            <person name="Myers E."/>
            <person name="Negre B."/>
            <person name="Newfeld S."/>
            <person name="Nielsen R."/>
            <person name="Noor M.A."/>
            <person name="O'Grady P."/>
            <person name="Pachter L."/>
            <person name="Papaceit M."/>
            <person name="Parisi M.J."/>
            <person name="Parisi M."/>
            <person name="Parts L."/>
            <person name="Pedersen J.S."/>
            <person name="Pesole G."/>
            <person name="Phillippy A.M."/>
            <person name="Ponting C.P."/>
            <person name="Pop M."/>
            <person name="Porcelli D."/>
            <person name="Powell J.R."/>
            <person name="Prohaska S."/>
            <person name="Pruitt K."/>
            <person name="Puig M."/>
            <person name="Quesneville H."/>
            <person name="Ram K.R."/>
            <person name="Rand D."/>
            <person name="Rasmussen M.D."/>
            <person name="Reed L.K."/>
            <person name="Reenan R."/>
            <person name="Reily A."/>
            <person name="Remington K.A."/>
            <person name="Rieger T.T."/>
            <person name="Ritchie M.G."/>
            <person name="Robin C."/>
            <person name="Rogers Y.H."/>
            <person name="Rohde C."/>
            <person name="Rozas J."/>
            <person name="Rubenfield M.J."/>
            <person name="Ruiz A."/>
            <person name="Russo S."/>
            <person name="Salzberg S.L."/>
            <person name="Sanchez-Gracia A."/>
            <person name="Saranga D.J."/>
            <person name="Sato H."/>
            <person name="Schaeffer S.W."/>
            <person name="Schatz M.C."/>
            <person name="Schlenke T."/>
            <person name="Schwartz R."/>
            <person name="Segarra C."/>
            <person name="Singh R.S."/>
            <person name="Sirot L."/>
            <person name="Sirota M."/>
            <person name="Sisneros N.B."/>
            <person name="Smith C.D."/>
            <person name="Smith T.F."/>
            <person name="Spieth J."/>
            <person name="Stage D.E."/>
            <person name="Stark A."/>
            <person name="Stephan W."/>
            <person name="Strausberg R.L."/>
            <person name="Strempel S."/>
            <person name="Sturgill D."/>
            <person name="Sutton G."/>
            <person name="Sutton G.G."/>
            <person name="Tao W."/>
            <person name="Teichmann S."/>
            <person name="Tobari Y.N."/>
            <person name="Tomimura Y."/>
            <person name="Tsolas J.M."/>
            <person name="Valente V.L."/>
            <person name="Venter E."/>
            <person name="Venter J.C."/>
            <person name="Vicario S."/>
            <person name="Vieira F.G."/>
            <person name="Vilella A.J."/>
            <person name="Villasante A."/>
            <person name="Walenz B."/>
            <person name="Wang J."/>
            <person name="Wasserman M."/>
            <person name="Watts T."/>
            <person name="Wilson D."/>
            <person name="Wilson R.K."/>
            <person name="Wing R.A."/>
            <person name="Wolfner M.F."/>
            <person name="Wong A."/>
            <person name="Wong G.K."/>
            <person name="Wu C.I."/>
            <person name="Wu G."/>
            <person name="Yamamoto D."/>
            <person name="Yang H.P."/>
            <person name="Yang S.P."/>
            <person name="Yorke J.A."/>
            <person name="Yoshida K."/>
            <person name="Zdobnov E."/>
            <person name="Zhang P."/>
            <person name="Zhang Y."/>
            <person name="Zimin A.V."/>
            <person name="Baldwin J."/>
            <person name="Abdouelleil A."/>
            <person name="Abdulkadir J."/>
            <person name="Abebe A."/>
            <person name="Abera B."/>
            <person name="Abreu J."/>
            <person name="Acer S.C."/>
            <person name="Aftuck L."/>
            <person name="Alexander A."/>
            <person name="An P."/>
            <person name="Anderson E."/>
            <person name="Anderson S."/>
            <person name="Arachi H."/>
            <person name="Azer M."/>
            <person name="Bachantsang P."/>
            <person name="Barry A."/>
            <person name="Bayul T."/>
            <person name="Berlin A."/>
            <person name="Bessette D."/>
            <person name="Bloom T."/>
            <person name="Blye J."/>
            <person name="Boguslavskiy L."/>
            <person name="Bonnet C."/>
            <person name="Boukhgalter B."/>
            <person name="Bourzgui I."/>
            <person name="Brown A."/>
            <person name="Cahill P."/>
            <person name="Channer S."/>
            <person name="Cheshatsang Y."/>
            <person name="Chuda L."/>
            <person name="Citroen M."/>
            <person name="Collymore A."/>
            <person name="Cooke P."/>
            <person name="Costello M."/>
            <person name="D'Aco K."/>
            <person name="Daza R."/>
            <person name="De Haan G."/>
            <person name="DeGray S."/>
            <person name="DeMaso C."/>
            <person name="Dhargay N."/>
            <person name="Dooley K."/>
            <person name="Dooley E."/>
            <person name="Doricent M."/>
            <person name="Dorje P."/>
            <person name="Dorjee K."/>
            <person name="Dupes A."/>
            <person name="Elong R."/>
            <person name="Falk J."/>
            <person name="Farina A."/>
            <person name="Faro S."/>
            <person name="Ferguson D."/>
            <person name="Fisher S."/>
            <person name="Foley C.D."/>
            <person name="Franke A."/>
            <person name="Friedrich D."/>
            <person name="Gadbois L."/>
            <person name="Gearin G."/>
            <person name="Gearin C.R."/>
            <person name="Giannoukos G."/>
            <person name="Goode T."/>
            <person name="Graham J."/>
            <person name="Grandbois E."/>
            <person name="Grewal S."/>
            <person name="Gyaltsen K."/>
            <person name="Hafez N."/>
            <person name="Hagos B."/>
            <person name="Hall J."/>
            <person name="Henson C."/>
            <person name="Hollinger A."/>
            <person name="Honan T."/>
            <person name="Huard M.D."/>
            <person name="Hughes L."/>
            <person name="Hurhula B."/>
            <person name="Husby M.E."/>
            <person name="Kamat A."/>
            <person name="Kanga B."/>
            <person name="Kashin S."/>
            <person name="Khazanovich D."/>
            <person name="Kisner P."/>
            <person name="Lance K."/>
            <person name="Lara M."/>
            <person name="Lee W."/>
            <person name="Lennon N."/>
            <person name="Letendre F."/>
            <person name="LeVine R."/>
            <person name="Lipovsky A."/>
            <person name="Liu X."/>
            <person name="Liu J."/>
            <person name="Liu S."/>
            <person name="Lokyitsang T."/>
            <person name="Lokyitsang Y."/>
            <person name="Lubonja R."/>
            <person name="Lui A."/>
            <person name="MacDonald P."/>
            <person name="Magnisalis V."/>
            <person name="Maru K."/>
            <person name="Matthews C."/>
            <person name="McCusker W."/>
            <person name="McDonough S."/>
            <person name="Mehta T."/>
            <person name="Meldrim J."/>
            <person name="Meneus L."/>
            <person name="Mihai O."/>
            <person name="Mihalev A."/>
            <person name="Mihova T."/>
            <person name="Mittelman R."/>
            <person name="Mlenga V."/>
            <person name="Montmayeur A."/>
            <person name="Mulrain L."/>
            <person name="Navidi A."/>
            <person name="Naylor J."/>
            <person name="Negash T."/>
            <person name="Nguyen T."/>
            <person name="Nguyen N."/>
            <person name="Nicol R."/>
            <person name="Norbu C."/>
            <person name="Norbu N."/>
            <person name="Novod N."/>
            <person name="O'Neill B."/>
            <person name="Osman S."/>
            <person name="Markiewicz E."/>
            <person name="Oyono O.L."/>
            <person name="Patti C."/>
            <person name="Phunkhang P."/>
            <person name="Pierre F."/>
            <person name="Priest M."/>
            <person name="Raghuraman S."/>
            <person name="Rege F."/>
            <person name="Reyes R."/>
            <person name="Rise C."/>
            <person name="Rogov P."/>
            <person name="Ross K."/>
            <person name="Ryan E."/>
            <person name="Settipalli S."/>
            <person name="Shea T."/>
            <person name="Sherpa N."/>
            <person name="Shi L."/>
            <person name="Shih D."/>
            <person name="Sparrow T."/>
            <person name="Spaulding J."/>
            <person name="Stalker J."/>
            <person name="Stange-Thomann N."/>
            <person name="Stavropoulos S."/>
            <person name="Stone C."/>
            <person name="Strader C."/>
            <person name="Tesfaye S."/>
            <person name="Thomson T."/>
            <person name="Thoulutsang Y."/>
            <person name="Thoulutsang D."/>
            <person name="Topham K."/>
            <person name="Topping I."/>
            <person name="Tsamla T."/>
            <person name="Vassiliev H."/>
            <person name="Vo A."/>
            <person name="Wangchuk T."/>
            <person name="Wangdi T."/>
            <person name="Weiand M."/>
            <person name="Wilkinson J."/>
            <person name="Wilson A."/>
            <person name="Yadav S."/>
            <person name="Young G."/>
            <person name="Yu Q."/>
            <person name="Zembek L."/>
            <person name="Zhong D."/>
            <person name="Zimmer A."/>
            <person name="Zwirko Z."/>
            <person name="Jaffe D.B."/>
            <person name="Alvarez P."/>
            <person name="Brockman W."/>
            <person name="Butler J."/>
            <person name="Chin C."/>
            <person name="Gnerre S."/>
            <person name="Grabherr M."/>
            <person name="Kleber M."/>
            <person name="Mauceli E."/>
            <person name="MacCallum I."/>
        </authorList>
    </citation>
    <scope>NUCLEOTIDE SEQUENCE [LARGE SCALE GENOMIC DNA]</scope>
    <source>
        <strain evidence="8">Rob3c / Tucson 14021-0248.25</strain>
    </source>
</reference>
<dbReference type="GO" id="GO:0007165">
    <property type="term" value="P:signal transduction"/>
    <property type="evidence" value="ECO:0007669"/>
    <property type="project" value="InterPro"/>
</dbReference>
<dbReference type="EMBL" id="CH480821">
    <property type="protein sequence ID" value="EDW55227.1"/>
    <property type="molecule type" value="Genomic_DNA"/>
</dbReference>
<dbReference type="PANTHER" id="PTHR24365:SF530">
    <property type="entry name" value="MSTPROX-RELATED"/>
    <property type="match status" value="1"/>
</dbReference>
<keyword evidence="2" id="KW-0812">Transmembrane</keyword>
<sequence length="161" mass="19088">MPELSSRVTYVDLRNNNLTALSQKSRFYFEKRSQPVLVWFYEHGVCLSLAARRELDKDKRFDAFLAFTHKDEALLEEFVDRLERGEPRFRLCFYLRDWLAGESIPDCTGQSIKDSRRIIVLMTENFMNSTWGRLEFRLALHATSRDRCKRLIVVLYPNVKS</sequence>
<dbReference type="InterPro" id="IPR000157">
    <property type="entry name" value="TIR_dom"/>
</dbReference>
<evidence type="ECO:0000256" key="3">
    <source>
        <dbReference type="ARBA" id="ARBA00022729"/>
    </source>
</evidence>
<feature type="domain" description="TIR" evidence="6">
    <location>
        <begin position="59"/>
        <end position="161"/>
    </location>
</feature>